<feature type="compositionally biased region" description="Basic and acidic residues" evidence="1">
    <location>
        <begin position="41"/>
        <end position="52"/>
    </location>
</feature>
<evidence type="ECO:0000256" key="1">
    <source>
        <dbReference type="SAM" id="MobiDB-lite"/>
    </source>
</evidence>
<accession>A0AAN9KG49</accession>
<comment type="caution">
    <text evidence="2">The sequence shown here is derived from an EMBL/GenBank/DDBJ whole genome shotgun (WGS) entry which is preliminary data.</text>
</comment>
<dbReference type="AlphaFoldDB" id="A0AAN9KG49"/>
<gene>
    <name evidence="2" type="ORF">VNO77_34365</name>
</gene>
<keyword evidence="3" id="KW-1185">Reference proteome</keyword>
<feature type="region of interest" description="Disordered" evidence="1">
    <location>
        <begin position="40"/>
        <end position="63"/>
    </location>
</feature>
<protein>
    <submittedName>
        <fullName evidence="2">Uncharacterized protein</fullName>
    </submittedName>
</protein>
<name>A0AAN9KG49_CANGL</name>
<sequence length="115" mass="13061">MKSLSKSVRITNPLNERTKGALWDLWPTIKKPLLRGTSRLRVVDTSHSPGEKKGKRSSPRQGLTACHLHIRRSKIIRPHWALMRGRQAATKGSYKIYWASLMPLSSGPLQLIRLV</sequence>
<evidence type="ECO:0000313" key="2">
    <source>
        <dbReference type="EMBL" id="KAK7315788.1"/>
    </source>
</evidence>
<organism evidence="2 3">
    <name type="scientific">Canavalia gladiata</name>
    <name type="common">Sword bean</name>
    <name type="synonym">Dolichos gladiatus</name>
    <dbReference type="NCBI Taxonomy" id="3824"/>
    <lineage>
        <taxon>Eukaryota</taxon>
        <taxon>Viridiplantae</taxon>
        <taxon>Streptophyta</taxon>
        <taxon>Embryophyta</taxon>
        <taxon>Tracheophyta</taxon>
        <taxon>Spermatophyta</taxon>
        <taxon>Magnoliopsida</taxon>
        <taxon>eudicotyledons</taxon>
        <taxon>Gunneridae</taxon>
        <taxon>Pentapetalae</taxon>
        <taxon>rosids</taxon>
        <taxon>fabids</taxon>
        <taxon>Fabales</taxon>
        <taxon>Fabaceae</taxon>
        <taxon>Papilionoideae</taxon>
        <taxon>50 kb inversion clade</taxon>
        <taxon>NPAAA clade</taxon>
        <taxon>indigoferoid/millettioid clade</taxon>
        <taxon>Phaseoleae</taxon>
        <taxon>Canavalia</taxon>
    </lineage>
</organism>
<reference evidence="2 3" key="1">
    <citation type="submission" date="2024-01" db="EMBL/GenBank/DDBJ databases">
        <title>The genomes of 5 underutilized Papilionoideae crops provide insights into root nodulation and disease resistanc.</title>
        <authorList>
            <person name="Jiang F."/>
        </authorList>
    </citation>
    <scope>NUCLEOTIDE SEQUENCE [LARGE SCALE GENOMIC DNA]</scope>
    <source>
        <strain evidence="2">LVBAO_FW01</strain>
        <tissue evidence="2">Leaves</tissue>
    </source>
</reference>
<dbReference type="Proteomes" id="UP001367508">
    <property type="component" value="Unassembled WGS sequence"/>
</dbReference>
<dbReference type="EMBL" id="JAYMYQ010000008">
    <property type="protein sequence ID" value="KAK7315788.1"/>
    <property type="molecule type" value="Genomic_DNA"/>
</dbReference>
<proteinExistence type="predicted"/>
<evidence type="ECO:0000313" key="3">
    <source>
        <dbReference type="Proteomes" id="UP001367508"/>
    </source>
</evidence>